<evidence type="ECO:0000256" key="8">
    <source>
        <dbReference type="ARBA" id="ARBA00022967"/>
    </source>
</evidence>
<dbReference type="Proteomes" id="UP000005056">
    <property type="component" value="Unassembled WGS sequence"/>
</dbReference>
<dbReference type="PROSITE" id="PS50893">
    <property type="entry name" value="ABC_TRANSPORTER_2"/>
    <property type="match status" value="2"/>
</dbReference>
<dbReference type="Gene3D" id="3.40.50.300">
    <property type="entry name" value="P-loop containing nucleotide triphosphate hydrolases"/>
    <property type="match status" value="2"/>
</dbReference>
<dbReference type="GO" id="GO:0016887">
    <property type="term" value="F:ATP hydrolysis activity"/>
    <property type="evidence" value="ECO:0007669"/>
    <property type="project" value="InterPro"/>
</dbReference>
<dbReference type="InterPro" id="IPR003439">
    <property type="entry name" value="ABC_transporter-like_ATP-bd"/>
</dbReference>
<dbReference type="PANTHER" id="PTHR43790:SF9">
    <property type="entry name" value="GALACTOFURANOSE TRANSPORTER ATP-BINDING PROTEIN YTFR"/>
    <property type="match status" value="1"/>
</dbReference>
<dbReference type="EMBL" id="ADWQ01000009">
    <property type="protein sequence ID" value="EFU35552.1"/>
    <property type="molecule type" value="Genomic_DNA"/>
</dbReference>
<evidence type="ECO:0000256" key="5">
    <source>
        <dbReference type="ARBA" id="ARBA00022737"/>
    </source>
</evidence>
<evidence type="ECO:0000313" key="11">
    <source>
        <dbReference type="EMBL" id="EFU35552.1"/>
    </source>
</evidence>
<dbReference type="GO" id="GO:0005886">
    <property type="term" value="C:plasma membrane"/>
    <property type="evidence" value="ECO:0007669"/>
    <property type="project" value="UniProtKB-SubCell"/>
</dbReference>
<accession>A0AAN3MA55</accession>
<evidence type="ECO:0000256" key="7">
    <source>
        <dbReference type="ARBA" id="ARBA00022840"/>
    </source>
</evidence>
<comment type="caution">
    <text evidence="11">The sequence shown here is derived from an EMBL/GenBank/DDBJ whole genome shotgun (WGS) entry which is preliminary data.</text>
</comment>
<dbReference type="AlphaFoldDB" id="A0AAN3MA55"/>
<proteinExistence type="predicted"/>
<dbReference type="InterPro" id="IPR049716">
    <property type="entry name" value="YtfR-like"/>
</dbReference>
<dbReference type="Pfam" id="PF00005">
    <property type="entry name" value="ABC_tran"/>
    <property type="match status" value="2"/>
</dbReference>
<dbReference type="GO" id="GO:0005524">
    <property type="term" value="F:ATP binding"/>
    <property type="evidence" value="ECO:0007669"/>
    <property type="project" value="UniProtKB-KW"/>
</dbReference>
<keyword evidence="2" id="KW-0813">Transport</keyword>
<dbReference type="PANTHER" id="PTHR43790">
    <property type="entry name" value="CARBOHYDRATE TRANSPORT ATP-BINDING PROTEIN MG119-RELATED"/>
    <property type="match status" value="1"/>
</dbReference>
<evidence type="ECO:0000259" key="10">
    <source>
        <dbReference type="PROSITE" id="PS50893"/>
    </source>
</evidence>
<sequence>MAKGETMTTDQHQEILRTEGLSKFFPGVKALDNVDFSLRRGEIMALLGENGAGKSTLIKALTGVYHADRGTIWLEGQAISPKNTAHAQQLGIGTVYQEVNLLPNMSVADNLFIGREPKRFGFLRRKEMEKRATELMTSYGFSLDVREPLNRFSVAMQQIVAICRAIDLSAKVLILDEPTASLDTQEVELLFGLMRQLRDRGVSLIFVTHFLDQVYQVSDRITVLRNGSFVGCRETRELPQIELVKMMLGRELDTHALQRAGRTLLSDKPVAAFKNYGKKGTIAPFDLEVRPGEIVGLAGLLGSGRTETAEVIFGIKPADSGTALIKGKPQTLRSPHQASVLGIGFCPEDRKTDGIIAAASVRENIILALQAQRGWLRPISRKEQQEIAERFIRQLGIRTPSTEQPIEFLSGGNQQKVLLSRWLLTRPQFLILDEPTRGIDVGAHAEIIRLIETLCADGLALLVISSELEELVGYADRVIIMRDRKQVAEIPLAELSVPAIMNAIAA</sequence>
<name>A0AAN3MA55_ECOLX</name>
<feature type="domain" description="ABC transporter" evidence="10">
    <location>
        <begin position="265"/>
        <end position="503"/>
    </location>
</feature>
<dbReference type="NCBIfam" id="NF041861">
    <property type="entry name" value="YtfR_transport"/>
    <property type="match status" value="1"/>
</dbReference>
<keyword evidence="5" id="KW-0677">Repeat</keyword>
<keyword evidence="6" id="KW-0547">Nucleotide-binding</keyword>
<evidence type="ECO:0000256" key="9">
    <source>
        <dbReference type="ARBA" id="ARBA00023136"/>
    </source>
</evidence>
<dbReference type="FunFam" id="3.40.50.300:FF:000127">
    <property type="entry name" value="Ribose import ATP-binding protein RbsA"/>
    <property type="match status" value="1"/>
</dbReference>
<organism evidence="11 12">
    <name type="scientific">Escherichia coli MS 85-1</name>
    <dbReference type="NCBI Taxonomy" id="679202"/>
    <lineage>
        <taxon>Bacteria</taxon>
        <taxon>Pseudomonadati</taxon>
        <taxon>Pseudomonadota</taxon>
        <taxon>Gammaproteobacteria</taxon>
        <taxon>Enterobacterales</taxon>
        <taxon>Enterobacteriaceae</taxon>
        <taxon>Escherichia</taxon>
    </lineage>
</organism>
<evidence type="ECO:0000256" key="4">
    <source>
        <dbReference type="ARBA" id="ARBA00022597"/>
    </source>
</evidence>
<dbReference type="SMART" id="SM00382">
    <property type="entry name" value="AAA"/>
    <property type="match status" value="2"/>
</dbReference>
<dbReference type="InterPro" id="IPR050107">
    <property type="entry name" value="ABC_carbohydrate_import_ATPase"/>
</dbReference>
<keyword evidence="3" id="KW-1003">Cell membrane</keyword>
<feature type="domain" description="ABC transporter" evidence="10">
    <location>
        <begin position="16"/>
        <end position="251"/>
    </location>
</feature>
<protein>
    <submittedName>
        <fullName evidence="11">ABC transporter, ATP-binding protein</fullName>
    </submittedName>
</protein>
<gene>
    <name evidence="11" type="ORF">HMPREF9350_02623</name>
</gene>
<dbReference type="InterPro" id="IPR017871">
    <property type="entry name" value="ABC_transporter-like_CS"/>
</dbReference>
<evidence type="ECO:0000256" key="1">
    <source>
        <dbReference type="ARBA" id="ARBA00004417"/>
    </source>
</evidence>
<reference evidence="11 12" key="1">
    <citation type="submission" date="2010-09" db="EMBL/GenBank/DDBJ databases">
        <authorList>
            <person name="Weinstock G."/>
            <person name="Sodergren E."/>
            <person name="Clifton S."/>
            <person name="Fulton L."/>
            <person name="Fulton B."/>
            <person name="Courtney L."/>
            <person name="Fronick C."/>
            <person name="Harrison M."/>
            <person name="Strong C."/>
            <person name="Farmer C."/>
            <person name="Delahaunty K."/>
            <person name="Markovic C."/>
            <person name="Hall O."/>
            <person name="Minx P."/>
            <person name="Tomlinson C."/>
            <person name="Mitreva M."/>
            <person name="Hou S."/>
            <person name="Chen J."/>
            <person name="Wollam A."/>
            <person name="Pepin K.H."/>
            <person name="Johnson M."/>
            <person name="Bhonagiri V."/>
            <person name="Zhang X."/>
            <person name="Suruliraj S."/>
            <person name="Warren W."/>
            <person name="Chinwalla A."/>
            <person name="Mardis E.R."/>
            <person name="Wilson R.K."/>
        </authorList>
    </citation>
    <scope>NUCLEOTIDE SEQUENCE [LARGE SCALE GENOMIC DNA]</scope>
    <source>
        <strain evidence="11 12">MS 85-1</strain>
    </source>
</reference>
<dbReference type="CDD" id="cd03216">
    <property type="entry name" value="ABC_Carb_Monos_I"/>
    <property type="match status" value="1"/>
</dbReference>
<evidence type="ECO:0000313" key="12">
    <source>
        <dbReference type="Proteomes" id="UP000005056"/>
    </source>
</evidence>
<evidence type="ECO:0000256" key="6">
    <source>
        <dbReference type="ARBA" id="ARBA00022741"/>
    </source>
</evidence>
<evidence type="ECO:0000256" key="3">
    <source>
        <dbReference type="ARBA" id="ARBA00022475"/>
    </source>
</evidence>
<keyword evidence="8" id="KW-1278">Translocase</keyword>
<keyword evidence="4" id="KW-0762">Sugar transport</keyword>
<keyword evidence="7 11" id="KW-0067">ATP-binding</keyword>
<dbReference type="CDD" id="cd03215">
    <property type="entry name" value="ABC_Carb_Monos_II"/>
    <property type="match status" value="1"/>
</dbReference>
<dbReference type="InterPro" id="IPR027417">
    <property type="entry name" value="P-loop_NTPase"/>
</dbReference>
<dbReference type="InterPro" id="IPR003593">
    <property type="entry name" value="AAA+_ATPase"/>
</dbReference>
<comment type="subcellular location">
    <subcellularLocation>
        <location evidence="1">Cell inner membrane</location>
        <topology evidence="1">Peripheral membrane protein</topology>
    </subcellularLocation>
</comment>
<evidence type="ECO:0000256" key="2">
    <source>
        <dbReference type="ARBA" id="ARBA00022448"/>
    </source>
</evidence>
<dbReference type="SUPFAM" id="SSF52540">
    <property type="entry name" value="P-loop containing nucleoside triphosphate hydrolases"/>
    <property type="match status" value="2"/>
</dbReference>
<keyword evidence="9" id="KW-0472">Membrane</keyword>
<dbReference type="PROSITE" id="PS00211">
    <property type="entry name" value="ABC_TRANSPORTER_1"/>
    <property type="match status" value="1"/>
</dbReference>